<protein>
    <submittedName>
        <fullName evidence="6">CCT motif protein</fullName>
    </submittedName>
</protein>
<dbReference type="EMBL" id="ASHM01025417">
    <property type="protein sequence ID" value="PNX73019.1"/>
    <property type="molecule type" value="Genomic_DNA"/>
</dbReference>
<feature type="non-terminal residue" evidence="6">
    <location>
        <position position="288"/>
    </location>
</feature>
<organism evidence="6 7">
    <name type="scientific">Trifolium pratense</name>
    <name type="common">Red clover</name>
    <dbReference type="NCBI Taxonomy" id="57577"/>
    <lineage>
        <taxon>Eukaryota</taxon>
        <taxon>Viridiplantae</taxon>
        <taxon>Streptophyta</taxon>
        <taxon>Embryophyta</taxon>
        <taxon>Tracheophyta</taxon>
        <taxon>Spermatophyta</taxon>
        <taxon>Magnoliopsida</taxon>
        <taxon>eudicotyledons</taxon>
        <taxon>Gunneridae</taxon>
        <taxon>Pentapetalae</taxon>
        <taxon>rosids</taxon>
        <taxon>fabids</taxon>
        <taxon>Fabales</taxon>
        <taxon>Fabaceae</taxon>
        <taxon>Papilionoideae</taxon>
        <taxon>50 kb inversion clade</taxon>
        <taxon>NPAAA clade</taxon>
        <taxon>Hologalegina</taxon>
        <taxon>IRL clade</taxon>
        <taxon>Trifolieae</taxon>
        <taxon>Trifolium</taxon>
    </lineage>
</organism>
<dbReference type="GO" id="GO:0003700">
    <property type="term" value="F:DNA-binding transcription factor activity"/>
    <property type="evidence" value="ECO:0007669"/>
    <property type="project" value="TreeGrafter"/>
</dbReference>
<proteinExistence type="predicted"/>
<dbReference type="InterPro" id="IPR045281">
    <property type="entry name" value="CONSTANS-like"/>
</dbReference>
<dbReference type="GO" id="GO:0005634">
    <property type="term" value="C:nucleus"/>
    <property type="evidence" value="ECO:0007669"/>
    <property type="project" value="UniProtKB-SubCell"/>
</dbReference>
<gene>
    <name evidence="5" type="ORF">L195_g028917</name>
    <name evidence="6" type="ORF">L195_g032488</name>
</gene>
<evidence type="ECO:0000256" key="1">
    <source>
        <dbReference type="ARBA" id="ARBA00004123"/>
    </source>
</evidence>
<dbReference type="STRING" id="57577.A0A2K3LDC4"/>
<reference evidence="6 7" key="2">
    <citation type="journal article" date="2017" name="Front. Plant Sci.">
        <title>Gene Classification and Mining of Molecular Markers Useful in Red Clover (Trifolium pratense) Breeding.</title>
        <authorList>
            <person name="Istvanek J."/>
            <person name="Dluhosova J."/>
            <person name="Dluhos P."/>
            <person name="Patkova L."/>
            <person name="Nedelnik J."/>
            <person name="Repkova J."/>
        </authorList>
    </citation>
    <scope>NUCLEOTIDE SEQUENCE [LARGE SCALE GENOMIC DNA]</scope>
    <source>
        <strain evidence="7">cv. Tatra</strain>
        <tissue evidence="6">Young leaves</tissue>
    </source>
</reference>
<evidence type="ECO:0000313" key="6">
    <source>
        <dbReference type="EMBL" id="PNX76536.1"/>
    </source>
</evidence>
<feature type="domain" description="CCT" evidence="4">
    <location>
        <begin position="224"/>
        <end position="266"/>
    </location>
</feature>
<evidence type="ECO:0000313" key="5">
    <source>
        <dbReference type="EMBL" id="PNX73019.1"/>
    </source>
</evidence>
<reference evidence="6 7" key="1">
    <citation type="journal article" date="2014" name="Am. J. Bot.">
        <title>Genome assembly and annotation for red clover (Trifolium pratense; Fabaceae).</title>
        <authorList>
            <person name="Istvanek J."/>
            <person name="Jaros M."/>
            <person name="Krenek A."/>
            <person name="Repkova J."/>
        </authorList>
    </citation>
    <scope>NUCLEOTIDE SEQUENCE [LARGE SCALE GENOMIC DNA]</scope>
    <source>
        <strain evidence="7">cv. Tatra</strain>
        <tissue evidence="6">Young leaves</tissue>
    </source>
</reference>
<evidence type="ECO:0000313" key="7">
    <source>
        <dbReference type="Proteomes" id="UP000236291"/>
    </source>
</evidence>
<dbReference type="AlphaFoldDB" id="A0A2K3LDC4"/>
<comment type="caution">
    <text evidence="6">The sequence shown here is derived from an EMBL/GenBank/DDBJ whole genome shotgun (WGS) entry which is preliminary data.</text>
</comment>
<evidence type="ECO:0000256" key="2">
    <source>
        <dbReference type="ARBA" id="ARBA00023242"/>
    </source>
</evidence>
<dbReference type="Proteomes" id="UP000236291">
    <property type="component" value="Unassembled WGS sequence"/>
</dbReference>
<dbReference type="EMBL" id="ASHM01030835">
    <property type="protein sequence ID" value="PNX76536.1"/>
    <property type="molecule type" value="Genomic_DNA"/>
</dbReference>
<keyword evidence="2 3" id="KW-0539">Nucleus</keyword>
<dbReference type="GO" id="GO:0009909">
    <property type="term" value="P:regulation of flower development"/>
    <property type="evidence" value="ECO:0007669"/>
    <property type="project" value="InterPro"/>
</dbReference>
<evidence type="ECO:0000259" key="4">
    <source>
        <dbReference type="PROSITE" id="PS51017"/>
    </source>
</evidence>
<dbReference type="PANTHER" id="PTHR31319">
    <property type="entry name" value="ZINC FINGER PROTEIN CONSTANS-LIKE 4"/>
    <property type="match status" value="1"/>
</dbReference>
<dbReference type="PROSITE" id="PS51017">
    <property type="entry name" value="CCT"/>
    <property type="match status" value="1"/>
</dbReference>
<dbReference type="PANTHER" id="PTHR31319:SF103">
    <property type="entry name" value="CCT MOTIF FAMILY PROTEIN"/>
    <property type="match status" value="1"/>
</dbReference>
<dbReference type="InterPro" id="IPR010402">
    <property type="entry name" value="CCT_domain"/>
</dbReference>
<name>A0A2K3LDC4_TRIPR</name>
<dbReference type="Pfam" id="PF06203">
    <property type="entry name" value="CCT"/>
    <property type="match status" value="1"/>
</dbReference>
<sequence length="288" mass="33121">MSSELYSFGTTTFHTHSTSEHVSTDGTGSGDLPPFFSDSFPFFNTEVTSQQNSNSLFDESLIPSSLDPFSPSFFSFSPPTENLTIFHHQTNNNNGSFSAFDISEVKNEESQISIDYYNNYNNNNTQFLPHSYSGVENVSKYMQRSFSSNSFEKKPNLLFQTHHDNLVDSSKFQRHDLSSPENSLRRVCSTGDLQNIKANNMSPTEGNLQEDQNFKVGRYSAEERKERISKYRAKRTQRNFNKTIKYACRKTLADNRPRVRGRFARNDEPNEIPKAPCLIRDEDEVNFW</sequence>
<accession>A0A2K3LDC4</accession>
<comment type="subcellular location">
    <subcellularLocation>
        <location evidence="1 3">Nucleus</location>
    </subcellularLocation>
</comment>
<evidence type="ECO:0000256" key="3">
    <source>
        <dbReference type="PROSITE-ProRule" id="PRU00357"/>
    </source>
</evidence>